<reference evidence="2" key="1">
    <citation type="journal article" date="2024" name="Proc. Natl. Acad. Sci. U.S.A.">
        <title>Extraordinary preservation of gene collinearity over three hundred million years revealed in homosporous lycophytes.</title>
        <authorList>
            <person name="Li C."/>
            <person name="Wickell D."/>
            <person name="Kuo L.Y."/>
            <person name="Chen X."/>
            <person name="Nie B."/>
            <person name="Liao X."/>
            <person name="Peng D."/>
            <person name="Ji J."/>
            <person name="Jenkins J."/>
            <person name="Williams M."/>
            <person name="Shu S."/>
            <person name="Plott C."/>
            <person name="Barry K."/>
            <person name="Rajasekar S."/>
            <person name="Grimwood J."/>
            <person name="Han X."/>
            <person name="Sun S."/>
            <person name="Hou Z."/>
            <person name="He W."/>
            <person name="Dai G."/>
            <person name="Sun C."/>
            <person name="Schmutz J."/>
            <person name="Leebens-Mack J.H."/>
            <person name="Li F.W."/>
            <person name="Wang L."/>
        </authorList>
    </citation>
    <scope>NUCLEOTIDE SEQUENCE [LARGE SCALE GENOMIC DNA]</scope>
    <source>
        <strain evidence="2">cv. PW_Plant_1</strain>
    </source>
</reference>
<evidence type="ECO:0000313" key="2">
    <source>
        <dbReference type="Proteomes" id="UP001162992"/>
    </source>
</evidence>
<comment type="caution">
    <text evidence="1">The sequence shown here is derived from an EMBL/GenBank/DDBJ whole genome shotgun (WGS) entry which is preliminary data.</text>
</comment>
<dbReference type="EMBL" id="CM055093">
    <property type="protein sequence ID" value="KAJ7564958.1"/>
    <property type="molecule type" value="Genomic_DNA"/>
</dbReference>
<dbReference type="Proteomes" id="UP001162992">
    <property type="component" value="Chromosome 2"/>
</dbReference>
<organism evidence="1 2">
    <name type="scientific">Diphasiastrum complanatum</name>
    <name type="common">Issler's clubmoss</name>
    <name type="synonym">Lycopodium complanatum</name>
    <dbReference type="NCBI Taxonomy" id="34168"/>
    <lineage>
        <taxon>Eukaryota</taxon>
        <taxon>Viridiplantae</taxon>
        <taxon>Streptophyta</taxon>
        <taxon>Embryophyta</taxon>
        <taxon>Tracheophyta</taxon>
        <taxon>Lycopodiopsida</taxon>
        <taxon>Lycopodiales</taxon>
        <taxon>Lycopodiaceae</taxon>
        <taxon>Lycopodioideae</taxon>
        <taxon>Diphasiastrum</taxon>
    </lineage>
</organism>
<sequence length="335" mass="37587">MGKDVENVEDQEPLVHSVANSARSSGVSEWKRKSVVTLALMLLTSSQGILIAWSKRAGTYDYSITTANFLVELLKCIISLVFLLQSWRREGVTEDNKLTTTLDEVKLYPIPAALYLIKNLLQYYIILYIDAPSYQILKNLNIISTGLLYRLFLQRRLNQIQWAAFILLALGCTTAQLNSSSDRVMQTPVEGWLMAIVMALLSGFAGVYTEVIMKKRLSRNVNVQNFWLYIFGIIFSIIAIVIQDFDVVMNRGFFHGYSMVTVCMIVNHALSGIAVSMVMKFADNIVKVYSTSVAMLLTAFLSMFLFGFQLTLPFFLGTMVVSVAVYLHSQGKGGK</sequence>
<name>A0ACC2EEH3_DIPCM</name>
<protein>
    <submittedName>
        <fullName evidence="1">Uncharacterized protein</fullName>
    </submittedName>
</protein>
<evidence type="ECO:0000313" key="1">
    <source>
        <dbReference type="EMBL" id="KAJ7564958.1"/>
    </source>
</evidence>
<gene>
    <name evidence="1" type="ORF">O6H91_02G041300</name>
</gene>
<keyword evidence="2" id="KW-1185">Reference proteome</keyword>
<accession>A0ACC2EEH3</accession>
<proteinExistence type="predicted"/>